<feature type="non-terminal residue" evidence="2">
    <location>
        <position position="146"/>
    </location>
</feature>
<proteinExistence type="predicted"/>
<name>A0A383AEQ0_9ZZZZ</name>
<sequence length="146" mass="16793">MTLLTKIVTGIFGKKSEKDLSILRPIIEDINSSYDSLKNLSELDLKKLIENYKNELQTKVSDARTNYKEEGLKSEDLEDAINQVEKEYINSIMVEMYAIIKYACHNLCGKEFTVMNQKMIWEMIPFDVQLLGAVSLHHGKIAEMKT</sequence>
<dbReference type="Gene3D" id="3.40.50.300">
    <property type="entry name" value="P-loop containing nucleotide triphosphate hydrolases"/>
    <property type="match status" value="1"/>
</dbReference>
<dbReference type="InterPro" id="IPR014018">
    <property type="entry name" value="SecA_motor_DEAD"/>
</dbReference>
<reference evidence="2" key="1">
    <citation type="submission" date="2018-05" db="EMBL/GenBank/DDBJ databases">
        <authorList>
            <person name="Lanie J.A."/>
            <person name="Ng W.-L."/>
            <person name="Kazmierczak K.M."/>
            <person name="Andrzejewski T.M."/>
            <person name="Davidsen T.M."/>
            <person name="Wayne K.J."/>
            <person name="Tettelin H."/>
            <person name="Glass J.I."/>
            <person name="Rusch D."/>
            <person name="Podicherti R."/>
            <person name="Tsui H.-C.T."/>
            <person name="Winkler M.E."/>
        </authorList>
    </citation>
    <scope>NUCLEOTIDE SEQUENCE</scope>
</reference>
<accession>A0A383AEQ0</accession>
<dbReference type="GO" id="GO:0005524">
    <property type="term" value="F:ATP binding"/>
    <property type="evidence" value="ECO:0007669"/>
    <property type="project" value="InterPro"/>
</dbReference>
<protein>
    <recommendedName>
        <fullName evidence="1">SecA family profile domain-containing protein</fullName>
    </recommendedName>
</protein>
<dbReference type="AlphaFoldDB" id="A0A383AEQ0"/>
<organism evidence="2">
    <name type="scientific">marine metagenome</name>
    <dbReference type="NCBI Taxonomy" id="408172"/>
    <lineage>
        <taxon>unclassified sequences</taxon>
        <taxon>metagenomes</taxon>
        <taxon>ecological metagenomes</taxon>
    </lineage>
</organism>
<dbReference type="EMBL" id="UINC01191513">
    <property type="protein sequence ID" value="SVE06202.1"/>
    <property type="molecule type" value="Genomic_DNA"/>
</dbReference>
<dbReference type="GO" id="GO:0017038">
    <property type="term" value="P:protein import"/>
    <property type="evidence" value="ECO:0007669"/>
    <property type="project" value="InterPro"/>
</dbReference>
<dbReference type="PROSITE" id="PS51196">
    <property type="entry name" value="SECA_MOTOR_DEAD"/>
    <property type="match status" value="1"/>
</dbReference>
<feature type="domain" description="SecA family profile" evidence="1">
    <location>
        <begin position="5"/>
        <end position="146"/>
    </location>
</feature>
<dbReference type="InterPro" id="IPR027417">
    <property type="entry name" value="P-loop_NTPase"/>
</dbReference>
<gene>
    <name evidence="2" type="ORF">METZ01_LOCUS459056</name>
</gene>
<dbReference type="InterPro" id="IPR011115">
    <property type="entry name" value="SecA_DEAD"/>
</dbReference>
<evidence type="ECO:0000313" key="2">
    <source>
        <dbReference type="EMBL" id="SVE06202.1"/>
    </source>
</evidence>
<evidence type="ECO:0000259" key="1">
    <source>
        <dbReference type="PROSITE" id="PS51196"/>
    </source>
</evidence>
<dbReference type="GO" id="GO:0016020">
    <property type="term" value="C:membrane"/>
    <property type="evidence" value="ECO:0007669"/>
    <property type="project" value="InterPro"/>
</dbReference>
<dbReference type="Pfam" id="PF07517">
    <property type="entry name" value="SecA_DEAD"/>
    <property type="match status" value="1"/>
</dbReference>